<keyword evidence="2" id="KW-1185">Reference proteome</keyword>
<dbReference type="EMBL" id="CM020620">
    <property type="protein sequence ID" value="KAK1868624.1"/>
    <property type="molecule type" value="Genomic_DNA"/>
</dbReference>
<accession>A0ACC3CEC6</accession>
<proteinExistence type="predicted"/>
<comment type="caution">
    <text evidence="1">The sequence shown here is derived from an EMBL/GenBank/DDBJ whole genome shotgun (WGS) entry which is preliminary data.</text>
</comment>
<dbReference type="Proteomes" id="UP000798662">
    <property type="component" value="Chromosome 3"/>
</dbReference>
<reference evidence="1" key="1">
    <citation type="submission" date="2019-11" db="EMBL/GenBank/DDBJ databases">
        <title>Nori genome reveals adaptations in red seaweeds to the harsh intertidal environment.</title>
        <authorList>
            <person name="Wang D."/>
            <person name="Mao Y."/>
        </authorList>
    </citation>
    <scope>NUCLEOTIDE SEQUENCE</scope>
    <source>
        <tissue evidence="1">Gametophyte</tissue>
    </source>
</reference>
<protein>
    <submittedName>
        <fullName evidence="1">Uncharacterized protein</fullName>
    </submittedName>
</protein>
<name>A0ACC3CEC6_PYRYE</name>
<organism evidence="1 2">
    <name type="scientific">Pyropia yezoensis</name>
    <name type="common">Susabi-nori</name>
    <name type="synonym">Porphyra yezoensis</name>
    <dbReference type="NCBI Taxonomy" id="2788"/>
    <lineage>
        <taxon>Eukaryota</taxon>
        <taxon>Rhodophyta</taxon>
        <taxon>Bangiophyceae</taxon>
        <taxon>Bangiales</taxon>
        <taxon>Bangiaceae</taxon>
        <taxon>Pyropia</taxon>
    </lineage>
</organism>
<sequence length="153" mass="15001">MMAAGASRPAVALPLPPPVPTGGRAPPPGWLATCREAVAAAAAIGDAATVVSTCATVELTLAATSDAPTPGVSPLAAAHLLALLVVGDVPRARATAASLLGVPRGELPATVAGWGWEAGEGDWLRPRPVPVGGPGGAAALSAMTTQLYSFDEP</sequence>
<evidence type="ECO:0000313" key="2">
    <source>
        <dbReference type="Proteomes" id="UP000798662"/>
    </source>
</evidence>
<evidence type="ECO:0000313" key="1">
    <source>
        <dbReference type="EMBL" id="KAK1868624.1"/>
    </source>
</evidence>
<gene>
    <name evidence="1" type="ORF">I4F81_011109</name>
</gene>